<organism evidence="2 3">
    <name type="scientific">Mycolicibacterium aichiense</name>
    <dbReference type="NCBI Taxonomy" id="1799"/>
    <lineage>
        <taxon>Bacteria</taxon>
        <taxon>Bacillati</taxon>
        <taxon>Actinomycetota</taxon>
        <taxon>Actinomycetes</taxon>
        <taxon>Mycobacteriales</taxon>
        <taxon>Mycobacteriaceae</taxon>
        <taxon>Mycolicibacterium</taxon>
    </lineage>
</organism>
<dbReference type="Gene3D" id="2.60.40.2810">
    <property type="match status" value="1"/>
</dbReference>
<evidence type="ECO:0000256" key="1">
    <source>
        <dbReference type="SAM" id="MobiDB-lite"/>
    </source>
</evidence>
<sequence length="1195" mass="124137">MQPSRASNVLGSVKSKRPVTVATKPSGDQTPGAPNAEVLAAELTATTRRDTAASPDKTRAPEKTAAAISAPVANPPAEISREKTVAEINMSVGWVPGVGTLVNGISLVSDFVDFTKAALRGDAVDMRDEIGDMALDVVGMIPVIGAPVAATIYRSTVPGNRAPRPVDDSYSIDQDTQLTGNVLTNDTDADGDTLTATVDDGPSHGSLTLNSNGSFTYTPDENYYGTDSFSYIASDGNGGTAVATASIAVKYVAPPPVVDQQHPYTIDVTDPATGTISGHFNVTHDKPFTYHVVGAPDPALGSFELNEQTGEWTFTPNPRTRVLAGTLGPTSPAAVKLSFSATATDGIATTAPIVVTEHIAGADRAALSLPPGTMPVLSFVDSRTGNAYIFGYRGNLIDAPDDQSVSYLAAVIHADGTSSIPSGASPVSGLVREAFAVGDTTFVVSQTGGDESSFQTYLSILGSDGLTPLGEPIPGDFRQPLTVAGTTYLVTQAGTYESGYQTNLTALGPGGVTSTTEIPGTFNDHKLIIGDTTYLVTQTGTYESGDQSHLTALGPGGVTSTTEIPGTFNDRTLVVGGTTYLVTHAGTYDTGYQTHLTTVGPNVMTATTSIPGEFYEDSSGYSIVKGDITYIVTQSGKYDTGYDTNVTALGPDGGTPTVTIPGWSWGGPINIGDTTYLLVPTQSGNVTQAVALTSAGATPVGSIPGVLSGDPIVVGDTTYFISHIGDSGVAATWQSVVTTLAPTPGGVTVIGDPIPGYRWAMRPIVVGDTTYLVTETWNSSVGYETHLTALLPDGVAPLGPAILGTVSGNPTVVVVGETSYLITTARYYWNSDGTYAYTRTFLTAVQPEGLTRWGDPVDGYPGIAPITIGDTTYLVMETDDSPDGYRLQLVSVTASGVTPIGAPTSGRVNSHSEFDMIVVGDTTYLMVETPDSAGGHQTSLVKVQPGGLTAVPGTLPGHPVSVPIVVGDTTYLVTQTGQYDSAQTHFTALNPQGVLQLAYTVSGTLAYEPLIVAGDLTYVKTDGWEATGEGSHSTNHVYVTALTPEGPSSVDYPVQYGEPAIVVGDTTYLVSTVFPDESGIGTDTTKTYIVALTPHSAMQLNEPVRGYNYSLSPFVIGDATYSVFTSYPDDVDDVDDVTTYLVAMTADGPALVEPFPGLAPFYMDPIFTLGDTTYVTTTSGVWAIGVDAPSPASRL</sequence>
<evidence type="ECO:0008006" key="4">
    <source>
        <dbReference type="Google" id="ProtNLM"/>
    </source>
</evidence>
<gene>
    <name evidence="2" type="ORF">MAIC_53730</name>
</gene>
<dbReference type="Pfam" id="PF17963">
    <property type="entry name" value="Big_9"/>
    <property type="match status" value="1"/>
</dbReference>
<dbReference type="NCBIfam" id="TIGR01965">
    <property type="entry name" value="VCBS_repeat"/>
    <property type="match status" value="1"/>
</dbReference>
<dbReference type="AlphaFoldDB" id="A0AAD1HSY8"/>
<feature type="compositionally biased region" description="Low complexity" evidence="1">
    <location>
        <begin position="36"/>
        <end position="46"/>
    </location>
</feature>
<evidence type="ECO:0000313" key="3">
    <source>
        <dbReference type="Proteomes" id="UP000467327"/>
    </source>
</evidence>
<feature type="region of interest" description="Disordered" evidence="1">
    <location>
        <begin position="1"/>
        <end position="68"/>
    </location>
</feature>
<dbReference type="Proteomes" id="UP000467327">
    <property type="component" value="Chromosome"/>
</dbReference>
<keyword evidence="3" id="KW-1185">Reference proteome</keyword>
<dbReference type="KEGG" id="maic:MAIC_53730"/>
<dbReference type="EMBL" id="AP022561">
    <property type="protein sequence ID" value="BBX10570.1"/>
    <property type="molecule type" value="Genomic_DNA"/>
</dbReference>
<protein>
    <recommendedName>
        <fullName evidence="4">Tandem-95 repeat protein</fullName>
    </recommendedName>
</protein>
<evidence type="ECO:0000313" key="2">
    <source>
        <dbReference type="EMBL" id="BBX10570.1"/>
    </source>
</evidence>
<reference evidence="2 3" key="1">
    <citation type="journal article" date="2019" name="Emerg. Microbes Infect.">
        <title>Comprehensive subspecies identification of 175 nontuberculous mycobacteria species based on 7547 genomic profiles.</title>
        <authorList>
            <person name="Matsumoto Y."/>
            <person name="Kinjo T."/>
            <person name="Motooka D."/>
            <person name="Nabeya D."/>
            <person name="Jung N."/>
            <person name="Uechi K."/>
            <person name="Horii T."/>
            <person name="Iida T."/>
            <person name="Fujita J."/>
            <person name="Nakamura S."/>
        </authorList>
    </citation>
    <scope>NUCLEOTIDE SEQUENCE [LARGE SCALE GENOMIC DNA]</scope>
    <source>
        <strain evidence="2 3">JCM 6376</strain>
    </source>
</reference>
<accession>A0AAD1HSY8</accession>
<feature type="compositionally biased region" description="Basic and acidic residues" evidence="1">
    <location>
        <begin position="47"/>
        <end position="62"/>
    </location>
</feature>
<name>A0AAD1HSY8_9MYCO</name>
<dbReference type="InterPro" id="IPR010221">
    <property type="entry name" value="VCBS_dom"/>
</dbReference>
<feature type="compositionally biased region" description="Polar residues" evidence="1">
    <location>
        <begin position="1"/>
        <end position="10"/>
    </location>
</feature>
<proteinExistence type="predicted"/>